<keyword evidence="3" id="KW-0677">Repeat</keyword>
<organism evidence="9 10">
    <name type="scientific">Caerostris extrusa</name>
    <name type="common">Bark spider</name>
    <name type="synonym">Caerostris bankana</name>
    <dbReference type="NCBI Taxonomy" id="172846"/>
    <lineage>
        <taxon>Eukaryota</taxon>
        <taxon>Metazoa</taxon>
        <taxon>Ecdysozoa</taxon>
        <taxon>Arthropoda</taxon>
        <taxon>Chelicerata</taxon>
        <taxon>Arachnida</taxon>
        <taxon>Araneae</taxon>
        <taxon>Araneomorphae</taxon>
        <taxon>Entelegynae</taxon>
        <taxon>Araneoidea</taxon>
        <taxon>Araneidae</taxon>
        <taxon>Caerostris</taxon>
    </lineage>
</organism>
<accession>A0AAV4PLE2</accession>
<keyword evidence="10" id="KW-1185">Reference proteome</keyword>
<dbReference type="PROSITE" id="PS50157">
    <property type="entry name" value="ZINC_FINGER_C2H2_2"/>
    <property type="match status" value="3"/>
</dbReference>
<keyword evidence="4 7" id="KW-0863">Zinc-finger</keyword>
<feature type="domain" description="C2H2-type" evidence="8">
    <location>
        <begin position="55"/>
        <end position="77"/>
    </location>
</feature>
<keyword evidence="2" id="KW-0479">Metal-binding</keyword>
<dbReference type="GO" id="GO:0005634">
    <property type="term" value="C:nucleus"/>
    <property type="evidence" value="ECO:0007669"/>
    <property type="project" value="UniProtKB-SubCell"/>
</dbReference>
<dbReference type="Proteomes" id="UP001054945">
    <property type="component" value="Unassembled WGS sequence"/>
</dbReference>
<keyword evidence="6" id="KW-0539">Nucleus</keyword>
<evidence type="ECO:0000313" key="10">
    <source>
        <dbReference type="Proteomes" id="UP001054945"/>
    </source>
</evidence>
<comment type="subcellular location">
    <subcellularLocation>
        <location evidence="1">Nucleus</location>
    </subcellularLocation>
</comment>
<dbReference type="AlphaFoldDB" id="A0AAV4PLE2"/>
<proteinExistence type="predicted"/>
<evidence type="ECO:0000256" key="3">
    <source>
        <dbReference type="ARBA" id="ARBA00022737"/>
    </source>
</evidence>
<dbReference type="Gene3D" id="3.30.160.60">
    <property type="entry name" value="Classic Zinc Finger"/>
    <property type="match status" value="3"/>
</dbReference>
<comment type="caution">
    <text evidence="9">The sequence shown here is derived from an EMBL/GenBank/DDBJ whole genome shotgun (WGS) entry which is preliminary data.</text>
</comment>
<sequence>MHIKQAEINDALIQNFGSYLKLMKDKFHECDICSLLFTRRDRLVKHKSTHVIKNYICKVCESSFSNKTEFKTHQANHIDIEYQDIGDDIDKIESADMLPIDLSVKNKNQRKTYECDKCLNVYVRSSALQYHYLTHTKEKNRINVQYAKMLWTKNGLKRHILTHSGKKTFVCKLCDKVLCLGIFSSQTQQNSFF</sequence>
<reference evidence="9 10" key="1">
    <citation type="submission" date="2021-06" db="EMBL/GenBank/DDBJ databases">
        <title>Caerostris extrusa draft genome.</title>
        <authorList>
            <person name="Kono N."/>
            <person name="Arakawa K."/>
        </authorList>
    </citation>
    <scope>NUCLEOTIDE SEQUENCE [LARGE SCALE GENOMIC DNA]</scope>
</reference>
<evidence type="ECO:0000256" key="7">
    <source>
        <dbReference type="PROSITE-ProRule" id="PRU00042"/>
    </source>
</evidence>
<evidence type="ECO:0000256" key="2">
    <source>
        <dbReference type="ARBA" id="ARBA00022723"/>
    </source>
</evidence>
<evidence type="ECO:0000256" key="4">
    <source>
        <dbReference type="ARBA" id="ARBA00022771"/>
    </source>
</evidence>
<gene>
    <name evidence="9" type="primary">ZNF112_90</name>
    <name evidence="9" type="ORF">CEXT_211831</name>
</gene>
<evidence type="ECO:0000259" key="8">
    <source>
        <dbReference type="PROSITE" id="PS50157"/>
    </source>
</evidence>
<evidence type="ECO:0000256" key="5">
    <source>
        <dbReference type="ARBA" id="ARBA00022833"/>
    </source>
</evidence>
<dbReference type="PANTHER" id="PTHR24394:SF29">
    <property type="entry name" value="MYONEURIN"/>
    <property type="match status" value="1"/>
</dbReference>
<dbReference type="Pfam" id="PF13912">
    <property type="entry name" value="zf-C2H2_6"/>
    <property type="match status" value="1"/>
</dbReference>
<evidence type="ECO:0000313" key="9">
    <source>
        <dbReference type="EMBL" id="GIX97230.1"/>
    </source>
</evidence>
<dbReference type="GO" id="GO:0008270">
    <property type="term" value="F:zinc ion binding"/>
    <property type="evidence" value="ECO:0007669"/>
    <property type="project" value="UniProtKB-KW"/>
</dbReference>
<dbReference type="SUPFAM" id="SSF57667">
    <property type="entry name" value="beta-beta-alpha zinc fingers"/>
    <property type="match status" value="2"/>
</dbReference>
<name>A0AAV4PLE2_CAEEX</name>
<evidence type="ECO:0000256" key="6">
    <source>
        <dbReference type="ARBA" id="ARBA00023242"/>
    </source>
</evidence>
<dbReference type="PROSITE" id="PS00028">
    <property type="entry name" value="ZINC_FINGER_C2H2_1"/>
    <property type="match status" value="2"/>
</dbReference>
<dbReference type="InterPro" id="IPR036236">
    <property type="entry name" value="Znf_C2H2_sf"/>
</dbReference>
<dbReference type="Pfam" id="PF00096">
    <property type="entry name" value="zf-C2H2"/>
    <property type="match status" value="2"/>
</dbReference>
<evidence type="ECO:0000256" key="1">
    <source>
        <dbReference type="ARBA" id="ARBA00004123"/>
    </source>
</evidence>
<keyword evidence="5" id="KW-0862">Zinc</keyword>
<dbReference type="PANTHER" id="PTHR24394">
    <property type="entry name" value="ZINC FINGER PROTEIN"/>
    <property type="match status" value="1"/>
</dbReference>
<feature type="domain" description="C2H2-type" evidence="8">
    <location>
        <begin position="28"/>
        <end position="50"/>
    </location>
</feature>
<dbReference type="SMART" id="SM00355">
    <property type="entry name" value="ZnF_C2H2"/>
    <property type="match status" value="3"/>
</dbReference>
<dbReference type="EMBL" id="BPLR01004754">
    <property type="protein sequence ID" value="GIX97230.1"/>
    <property type="molecule type" value="Genomic_DNA"/>
</dbReference>
<dbReference type="InterPro" id="IPR013087">
    <property type="entry name" value="Znf_C2H2_type"/>
</dbReference>
<dbReference type="GO" id="GO:0000981">
    <property type="term" value="F:DNA-binding transcription factor activity, RNA polymerase II-specific"/>
    <property type="evidence" value="ECO:0007669"/>
    <property type="project" value="TreeGrafter"/>
</dbReference>
<feature type="domain" description="C2H2-type" evidence="8">
    <location>
        <begin position="113"/>
        <end position="140"/>
    </location>
</feature>
<protein>
    <submittedName>
        <fullName evidence="9">Zinc finger protein 112</fullName>
    </submittedName>
</protein>